<dbReference type="Proteomes" id="UP000199675">
    <property type="component" value="Unassembled WGS sequence"/>
</dbReference>
<evidence type="ECO:0000313" key="1">
    <source>
        <dbReference type="EMBL" id="SDW99191.1"/>
    </source>
</evidence>
<accession>A0A1H2Y2C2</accession>
<dbReference type="RefSeq" id="WP_091813060.1">
    <property type="nucleotide sequence ID" value="NZ_FNNE01000005.1"/>
</dbReference>
<organism evidence="1 2">
    <name type="scientific">Marinobacter mobilis</name>
    <dbReference type="NCBI Taxonomy" id="488533"/>
    <lineage>
        <taxon>Bacteria</taxon>
        <taxon>Pseudomonadati</taxon>
        <taxon>Pseudomonadota</taxon>
        <taxon>Gammaproteobacteria</taxon>
        <taxon>Pseudomonadales</taxon>
        <taxon>Marinobacteraceae</taxon>
        <taxon>Marinobacter</taxon>
    </lineage>
</organism>
<proteinExistence type="predicted"/>
<name>A0A1H2Y2C2_9GAMM</name>
<dbReference type="OrthoDB" id="6076742at2"/>
<dbReference type="STRING" id="488533.SAMN04487960_105237"/>
<sequence>MLRRQRGALIFITPLILTIIALFSVMALDGARIYGVRSNLQNQANAAASAGAEASQACGGVDVSVDTMKARALAAAQAQGFTGTAEDLDLRVGVMVPDPANPDQLLFQQVNDIAASNSVRVALSQTEPVSRLLPQAILGTVTLSASSAVRKEVRATLSAAGSTLGVSGGLLGGLLGAVFENPGYSLDPTSLESLEGTLFELGELLAFLGVDTLEEALPLGADELAAALREIVGNATPAGALLDDLVGATGISTLQIADVLTAVGDVEVSGTNKIELLNLVNSLLLNVIRQQQLLNGTPLSLVNLGAAGLPLLSSIDENSLVVNLYVNRPPKVVVDVPARKNLNGEWEGAFYAPDIGIEVIVNAEILPINLVIAELEVASLTIPLAVDLGGGDGYLSSALCARGVSNDVKFGLQLNRQVLELATGSIDLNTGDIVPQPIDAEVGKVSVLLGLISLDPILNVEAEITGEMAGTSGEVILEPDYPLYCSPTGCSKVTYNDAGGGLSALNTDVNLIDLSLLQGSLGGVDLTPIVAPVTPLISGLLSDVTASLTGAVVSPLLQFLGVGVGGISVTVSEGKQNYTQMIENVGLANGGQAL</sequence>
<dbReference type="EMBL" id="FNNE01000005">
    <property type="protein sequence ID" value="SDW99191.1"/>
    <property type="molecule type" value="Genomic_DNA"/>
</dbReference>
<dbReference type="AlphaFoldDB" id="A0A1H2Y2C2"/>
<reference evidence="1 2" key="1">
    <citation type="submission" date="2016-10" db="EMBL/GenBank/DDBJ databases">
        <authorList>
            <person name="de Groot N.N."/>
        </authorList>
    </citation>
    <scope>NUCLEOTIDE SEQUENCE [LARGE SCALE GENOMIC DNA]</scope>
    <source>
        <strain evidence="1 2">CGMCC 1.7059</strain>
    </source>
</reference>
<keyword evidence="2" id="KW-1185">Reference proteome</keyword>
<evidence type="ECO:0000313" key="2">
    <source>
        <dbReference type="Proteomes" id="UP000199675"/>
    </source>
</evidence>
<gene>
    <name evidence="1" type="ORF">SAMN04487960_105237</name>
</gene>
<protein>
    <submittedName>
        <fullName evidence="1">Uncharacterized membrane protein</fullName>
    </submittedName>
</protein>